<reference evidence="2" key="1">
    <citation type="submission" date="2021-02" db="EMBL/GenBank/DDBJ databases">
        <authorList>
            <person name="Nowell W R."/>
        </authorList>
    </citation>
    <scope>NUCLEOTIDE SEQUENCE</scope>
</reference>
<keyword evidence="4" id="KW-1185">Reference proteome</keyword>
<comment type="caution">
    <text evidence="2">The sequence shown here is derived from an EMBL/GenBank/DDBJ whole genome shotgun (WGS) entry which is preliminary data.</text>
</comment>
<sequence>MFETKYILFWLIISAFFGGIAILLGISNDGLRPKSTSVVCASQGKEFFPKNSRFLVTKRSGAYDYNLQPSCWLPDCKKINNHLAFRQCSNSFANDWNVLGVNSMERYLDGQWNTLPGYNIKSLEDAIWYFTNATTVEPSCAQAWMNLAIASMESLFYSSSLTAFSKAFELFEEKSDLATVQLFWGLTEESQGNKESGFSRYDESRTLDVEVERRYWGIAMVSTYRQELNNYGSKEPLDALRSFGTFAYFSPTSIGEWALLMPGTQDWFLENRYIILRKILPPFILNAVSKYYRELIDHNVLELGDVQSKRYVAYNDRVGRFLQNQLTQLVRSIIAHNAKPSCTYFGGYVSGATLEAHTDRAQCEFTISMNVEHYPHNRTWLLSLDKDPLFDKDPLLDKTMNTERHANVKTTDESKIVHADLYAGDGFLFMGRHLIHFRTGALPEGEWTNQLFMHFVQEGYDGDLN</sequence>
<dbReference type="InterPro" id="IPR011990">
    <property type="entry name" value="TPR-like_helical_dom_sf"/>
</dbReference>
<dbReference type="SUPFAM" id="SSF48452">
    <property type="entry name" value="TPR-like"/>
    <property type="match status" value="1"/>
</dbReference>
<dbReference type="EMBL" id="CAJNOJ010000089">
    <property type="protein sequence ID" value="CAF1080161.1"/>
    <property type="molecule type" value="Genomic_DNA"/>
</dbReference>
<dbReference type="EMBL" id="CAJNOR010007805">
    <property type="protein sequence ID" value="CAF1623613.1"/>
    <property type="molecule type" value="Genomic_DNA"/>
</dbReference>
<name>A0A814MN46_ADIRI</name>
<dbReference type="Proteomes" id="UP000663852">
    <property type="component" value="Unassembled WGS sequence"/>
</dbReference>
<accession>A0A814MN46</accession>
<dbReference type="Gene3D" id="1.25.40.10">
    <property type="entry name" value="Tetratricopeptide repeat domain"/>
    <property type="match status" value="1"/>
</dbReference>
<evidence type="ECO:0000313" key="2">
    <source>
        <dbReference type="EMBL" id="CAF1080161.1"/>
    </source>
</evidence>
<proteinExistence type="predicted"/>
<feature type="transmembrane region" description="Helical" evidence="1">
    <location>
        <begin position="6"/>
        <end position="26"/>
    </location>
</feature>
<evidence type="ECO:0000313" key="3">
    <source>
        <dbReference type="EMBL" id="CAF1623613.1"/>
    </source>
</evidence>
<organism evidence="2 5">
    <name type="scientific">Adineta ricciae</name>
    <name type="common">Rotifer</name>
    <dbReference type="NCBI Taxonomy" id="249248"/>
    <lineage>
        <taxon>Eukaryota</taxon>
        <taxon>Metazoa</taxon>
        <taxon>Spiralia</taxon>
        <taxon>Gnathifera</taxon>
        <taxon>Rotifera</taxon>
        <taxon>Eurotatoria</taxon>
        <taxon>Bdelloidea</taxon>
        <taxon>Adinetida</taxon>
        <taxon>Adinetidae</taxon>
        <taxon>Adineta</taxon>
    </lineage>
</organism>
<keyword evidence="1" id="KW-1133">Transmembrane helix</keyword>
<keyword evidence="1" id="KW-0812">Transmembrane</keyword>
<evidence type="ECO:0000313" key="5">
    <source>
        <dbReference type="Proteomes" id="UP000663852"/>
    </source>
</evidence>
<evidence type="ECO:0000256" key="1">
    <source>
        <dbReference type="SAM" id="Phobius"/>
    </source>
</evidence>
<evidence type="ECO:0000313" key="4">
    <source>
        <dbReference type="Proteomes" id="UP000663828"/>
    </source>
</evidence>
<dbReference type="AlphaFoldDB" id="A0A814MN46"/>
<dbReference type="OrthoDB" id="10632050at2759"/>
<protein>
    <submittedName>
        <fullName evidence="2">Uncharacterized protein</fullName>
    </submittedName>
</protein>
<keyword evidence="1" id="KW-0472">Membrane</keyword>
<gene>
    <name evidence="2" type="ORF">EDS130_LOCUS18919</name>
    <name evidence="3" type="ORF">XAT740_LOCUS50595</name>
</gene>
<dbReference type="Proteomes" id="UP000663828">
    <property type="component" value="Unassembled WGS sequence"/>
</dbReference>